<gene>
    <name evidence="3" type="ORF">JD82_04725</name>
</gene>
<keyword evidence="4" id="KW-1185">Reference proteome</keyword>
<evidence type="ECO:0000256" key="2">
    <source>
        <dbReference type="SAM" id="Phobius"/>
    </source>
</evidence>
<dbReference type="AlphaFoldDB" id="A0A660CMG4"/>
<proteinExistence type="predicted"/>
<dbReference type="Pfam" id="PF12028">
    <property type="entry name" value="DUF3515"/>
    <property type="match status" value="1"/>
</dbReference>
<keyword evidence="2" id="KW-0812">Transmembrane</keyword>
<evidence type="ECO:0000256" key="1">
    <source>
        <dbReference type="SAM" id="MobiDB-lite"/>
    </source>
</evidence>
<name>A0A660CMG4_9PSEU</name>
<evidence type="ECO:0000313" key="3">
    <source>
        <dbReference type="EMBL" id="TWH22833.1"/>
    </source>
</evidence>
<comment type="caution">
    <text evidence="3">The sequence shown here is derived from an EMBL/GenBank/DDBJ whole genome shotgun (WGS) entry which is preliminary data.</text>
</comment>
<sequence length="197" mass="20529">MSAAPTTDPNAPMTDTGAPPRTLLITAAVLAVALAVAVGAIGLFGRDSGESTAQHGQPDATGPLPLVSIPAPEAGSDECRTVLDAVPGTLTSSGQRLERRELAEPKPEATAAWGPDDRPVVLRCGLERPPELSRTSALRQINGVQWLQVPGDGTSTWYVVDRPVYLALTVPEGTGTGPLQLVSDLADEHLKQVPLSF</sequence>
<dbReference type="Proteomes" id="UP000317303">
    <property type="component" value="Unassembled WGS sequence"/>
</dbReference>
<evidence type="ECO:0000313" key="4">
    <source>
        <dbReference type="Proteomes" id="UP000317303"/>
    </source>
</evidence>
<reference evidence="3 4" key="1">
    <citation type="submission" date="2019-07" db="EMBL/GenBank/DDBJ databases">
        <title>R&amp;d 2014.</title>
        <authorList>
            <person name="Klenk H.-P."/>
        </authorList>
    </citation>
    <scope>NUCLEOTIDE SEQUENCE [LARGE SCALE GENOMIC DNA]</scope>
    <source>
        <strain evidence="3 4">DSM 43194</strain>
    </source>
</reference>
<accession>A0A660CMG4</accession>
<keyword evidence="2" id="KW-1133">Transmembrane helix</keyword>
<organism evidence="3 4">
    <name type="scientific">Prauserella rugosa</name>
    <dbReference type="NCBI Taxonomy" id="43354"/>
    <lineage>
        <taxon>Bacteria</taxon>
        <taxon>Bacillati</taxon>
        <taxon>Actinomycetota</taxon>
        <taxon>Actinomycetes</taxon>
        <taxon>Pseudonocardiales</taxon>
        <taxon>Pseudonocardiaceae</taxon>
        <taxon>Prauserella</taxon>
    </lineage>
</organism>
<dbReference type="InterPro" id="IPR021903">
    <property type="entry name" value="DUF3515"/>
</dbReference>
<keyword evidence="2" id="KW-0472">Membrane</keyword>
<feature type="region of interest" description="Disordered" evidence="1">
    <location>
        <begin position="49"/>
        <end position="73"/>
    </location>
</feature>
<feature type="transmembrane region" description="Helical" evidence="2">
    <location>
        <begin position="23"/>
        <end position="44"/>
    </location>
</feature>
<protein>
    <submittedName>
        <fullName evidence="3">Uncharacterized protein DUF3515</fullName>
    </submittedName>
</protein>
<dbReference type="EMBL" id="VLJV01000001">
    <property type="protein sequence ID" value="TWH22833.1"/>
    <property type="molecule type" value="Genomic_DNA"/>
</dbReference>